<feature type="compositionally biased region" description="Basic and acidic residues" evidence="2">
    <location>
        <begin position="952"/>
        <end position="974"/>
    </location>
</feature>
<sequence length="1193" mass="130732">MAPADAPGPRNGDCPPPPRPGAPAPLEPTRRGSTATPLPTGTAPVSQDVVSPQTKAAASFRFSSAKPAPTAIGGPPGPRRPDSLSTTSRRQPFAGGSRPTETFAHATLARLGGRKPVSAPARMMGQDSAGNDDEGVDAADDVLLIPERGDRQLQQRGLSIEALQAMADLKEVDNGPPLLDLPKPPSEGIKASGPDNSEHGKVSQYIHHAERPGPMGHTDTFEPNAPAKIPTDPKSNKPPRKASAEGADTSMGSRKRSIDEADATVNRPKRNKGASGERDNGGVDLQQPSSRSETPVTDPAHNSAPDKEDRRKKSSTSRSYGGERPKKPTGSDGNRSDVRSRPPVTTNTVEETISNLRRWQRHEKDAEDEIRRLRNQLEAKTRELVETLAKKDKLKNELVDRVHKAATSARQAEAEYKAKTAEVQTVLALYQRQLSDGLTELRTEISQTKSILEPCANDLNIELDRLEETKVKVLGELRSENQKWRDTVESLKKELETAVGKLAEAQERLDQETTRADEYQQRGDTYAKQVDELRTKSADDVAHLSASLRKLQGDEIALRIAHEEVLKARSADHDQQLAELRTRLAETKQEAGQSLAALEAKAATLRGEMAKLVEESAAAAHAHAQEVAELTAEVEAKNLERATTETSLVDAEKQLEALKSEMTSLNMRYEEAQEAQQAQTERHQESLEECRRRHAKEIQNLSADLAQFATQSEELANSKRDLATLEDEHESLKRDRDAAVRAADEARRYSAQLEEAVTQSRETVKTKDSALGELRKRFQKAQEDLESTMAGKESLEKQLGTAQSLVATLNATPKKDAAVDQKLQKLQQQVDELTTALADAMAEGHRATSARNELSLELEQAKEAMLKMQTERAQHAKRIEDLEEQRSDLERRLHASNSSARQADLDKTLEAQAAAFEAEKQEAVRRTMDACAERGKLEMLNAQNEMKRLRNALTEKDEKLRKAQTELARAKDSTSRPLLHMGTPVSVSPQAAESGDSRTIGHESDTPSKTSRGVDVGSEELSPLRRSAETAAEKLEEEQKQPEKKKRKTVRFGPPAPEEMEAPKAGPSEQRKRKKPFSRKTAPRTYGTRRTSRWGQDIASESDESDAGLEKATGGSEDEVDGRESMLSRLEEQGERVAASEALEDADDPIQDSLPTQAVPLAAAQAAPSAAIASIAARLPPRPKGPATRRRSR</sequence>
<dbReference type="EMBL" id="PJQD01000035">
    <property type="protein sequence ID" value="POY73594.1"/>
    <property type="molecule type" value="Genomic_DNA"/>
</dbReference>
<protein>
    <submittedName>
        <fullName evidence="3">Uncharacterized protein</fullName>
    </submittedName>
</protein>
<dbReference type="PANTHER" id="PTHR23159">
    <property type="entry name" value="CENTROSOMAL PROTEIN 2"/>
    <property type="match status" value="1"/>
</dbReference>
<keyword evidence="1" id="KW-0175">Coiled coil</keyword>
<feature type="compositionally biased region" description="Polar residues" evidence="2">
    <location>
        <begin position="31"/>
        <end position="54"/>
    </location>
</feature>
<feature type="compositionally biased region" description="Pro residues" evidence="2">
    <location>
        <begin position="14"/>
        <end position="26"/>
    </location>
</feature>
<dbReference type="STRING" id="741276.A0A2S5B9Z7"/>
<accession>A0A2S5B9Z7</accession>
<feature type="compositionally biased region" description="Basic residues" evidence="2">
    <location>
        <begin position="1071"/>
        <end position="1082"/>
    </location>
</feature>
<feature type="compositionally biased region" description="Polar residues" evidence="2">
    <location>
        <begin position="286"/>
        <end position="295"/>
    </location>
</feature>
<organism evidence="3 4">
    <name type="scientific">Rhodotorula taiwanensis</name>
    <dbReference type="NCBI Taxonomy" id="741276"/>
    <lineage>
        <taxon>Eukaryota</taxon>
        <taxon>Fungi</taxon>
        <taxon>Dikarya</taxon>
        <taxon>Basidiomycota</taxon>
        <taxon>Pucciniomycotina</taxon>
        <taxon>Microbotryomycetes</taxon>
        <taxon>Sporidiobolales</taxon>
        <taxon>Sporidiobolaceae</taxon>
        <taxon>Rhodotorula</taxon>
    </lineage>
</organism>
<dbReference type="AlphaFoldDB" id="A0A2S5B9Z7"/>
<dbReference type="Proteomes" id="UP000237144">
    <property type="component" value="Unassembled WGS sequence"/>
</dbReference>
<dbReference type="OrthoDB" id="2529279at2759"/>
<feature type="compositionally biased region" description="Basic and acidic residues" evidence="2">
    <location>
        <begin position="1022"/>
        <end position="1042"/>
    </location>
</feature>
<feature type="compositionally biased region" description="Basic and acidic residues" evidence="2">
    <location>
        <begin position="196"/>
        <end position="211"/>
    </location>
</feature>
<keyword evidence="4" id="KW-1185">Reference proteome</keyword>
<proteinExistence type="predicted"/>
<feature type="region of interest" description="Disordered" evidence="2">
    <location>
        <begin position="1"/>
        <end position="136"/>
    </location>
</feature>
<feature type="coiled-coil region" evidence="1">
    <location>
        <begin position="456"/>
        <end position="536"/>
    </location>
</feature>
<name>A0A2S5B9Z7_9BASI</name>
<evidence type="ECO:0000256" key="1">
    <source>
        <dbReference type="SAM" id="Coils"/>
    </source>
</evidence>
<feature type="compositionally biased region" description="Basic and acidic residues" evidence="2">
    <location>
        <begin position="995"/>
        <end position="1006"/>
    </location>
</feature>
<feature type="region of interest" description="Disordered" evidence="2">
    <location>
        <begin position="885"/>
        <end position="904"/>
    </location>
</feature>
<dbReference type="PANTHER" id="PTHR23159:SF31">
    <property type="entry name" value="CENTROSOME-ASSOCIATED PROTEIN CEP250 ISOFORM X1"/>
    <property type="match status" value="1"/>
</dbReference>
<feature type="region of interest" description="Disordered" evidence="2">
    <location>
        <begin position="952"/>
        <end position="1157"/>
    </location>
</feature>
<reference evidence="3 4" key="1">
    <citation type="journal article" date="2018" name="Front. Microbiol.">
        <title>Prospects for Fungal Bioremediation of Acidic Radioactive Waste Sites: Characterization and Genome Sequence of Rhodotorula taiwanensis MD1149.</title>
        <authorList>
            <person name="Tkavc R."/>
            <person name="Matrosova V.Y."/>
            <person name="Grichenko O.E."/>
            <person name="Gostincar C."/>
            <person name="Volpe R.P."/>
            <person name="Klimenkova P."/>
            <person name="Gaidamakova E.K."/>
            <person name="Zhou C.E."/>
            <person name="Stewart B.J."/>
            <person name="Lyman M.G."/>
            <person name="Malfatti S.A."/>
            <person name="Rubinfeld B."/>
            <person name="Courtot M."/>
            <person name="Singh J."/>
            <person name="Dalgard C.L."/>
            <person name="Hamilton T."/>
            <person name="Frey K.G."/>
            <person name="Gunde-Cimerman N."/>
            <person name="Dugan L."/>
            <person name="Daly M.J."/>
        </authorList>
    </citation>
    <scope>NUCLEOTIDE SEQUENCE [LARGE SCALE GENOMIC DNA]</scope>
    <source>
        <strain evidence="3 4">MD1149</strain>
    </source>
</reference>
<gene>
    <name evidence="3" type="ORF">BMF94_3127</name>
</gene>
<feature type="compositionally biased region" description="Basic and acidic residues" evidence="2">
    <location>
        <begin position="1122"/>
        <end position="1135"/>
    </location>
</feature>
<feature type="compositionally biased region" description="Low complexity" evidence="2">
    <location>
        <begin position="55"/>
        <end position="73"/>
    </location>
</feature>
<evidence type="ECO:0000313" key="4">
    <source>
        <dbReference type="Proteomes" id="UP000237144"/>
    </source>
</evidence>
<comment type="caution">
    <text evidence="3">The sequence shown here is derived from an EMBL/GenBank/DDBJ whole genome shotgun (WGS) entry which is preliminary data.</text>
</comment>
<evidence type="ECO:0000313" key="3">
    <source>
        <dbReference type="EMBL" id="POY73594.1"/>
    </source>
</evidence>
<evidence type="ECO:0000256" key="2">
    <source>
        <dbReference type="SAM" id="MobiDB-lite"/>
    </source>
</evidence>
<feature type="region of interest" description="Disordered" evidence="2">
    <location>
        <begin position="171"/>
        <end position="351"/>
    </location>
</feature>